<dbReference type="EMBL" id="JBAWKC010000001">
    <property type="protein sequence ID" value="MFH6767871.1"/>
    <property type="molecule type" value="Genomic_DNA"/>
</dbReference>
<evidence type="ECO:0000313" key="1">
    <source>
        <dbReference type="EMBL" id="MFH6767871.1"/>
    </source>
</evidence>
<dbReference type="RefSeq" id="WP_395437151.1">
    <property type="nucleotide sequence ID" value="NZ_JBAWKC010000001.1"/>
</dbReference>
<dbReference type="Proteomes" id="UP001610104">
    <property type="component" value="Unassembled WGS sequence"/>
</dbReference>
<protein>
    <submittedName>
        <fullName evidence="1">Uncharacterized protein</fullName>
    </submittedName>
</protein>
<reference evidence="1 2" key="1">
    <citation type="submission" date="2024-02" db="EMBL/GenBank/DDBJ databases">
        <title>A Gaetbulibacter species isolated from tidal flats and genomic insights of their niches.</title>
        <authorList>
            <person name="Ye Y."/>
        </authorList>
    </citation>
    <scope>NUCLEOTIDE SEQUENCE [LARGE SCALE GENOMIC DNA]</scope>
    <source>
        <strain evidence="1 2">KEM-8</strain>
    </source>
</reference>
<name>A0ABW7MM23_9FLAO</name>
<accession>A0ABW7MM23</accession>
<evidence type="ECO:0000313" key="2">
    <source>
        <dbReference type="Proteomes" id="UP001610104"/>
    </source>
</evidence>
<organism evidence="1 2">
    <name type="scientific">Gaetbulibacter aquiaggeris</name>
    <dbReference type="NCBI Taxonomy" id="1735373"/>
    <lineage>
        <taxon>Bacteria</taxon>
        <taxon>Pseudomonadati</taxon>
        <taxon>Bacteroidota</taxon>
        <taxon>Flavobacteriia</taxon>
        <taxon>Flavobacteriales</taxon>
        <taxon>Flavobacteriaceae</taxon>
        <taxon>Gaetbulibacter</taxon>
    </lineage>
</organism>
<keyword evidence="2" id="KW-1185">Reference proteome</keyword>
<proteinExistence type="predicted"/>
<comment type="caution">
    <text evidence="1">The sequence shown here is derived from an EMBL/GenBank/DDBJ whole genome shotgun (WGS) entry which is preliminary data.</text>
</comment>
<sequence>MPELQKNYPNKYMSEGRVAFIKSLLESKGYDGIIITVVKDKQQTTKGYNSLYMGAAYSNFYPGYSSSFCNYYSYPYAYGSYYDSFGGQIAGTTYYKRT</sequence>
<gene>
    <name evidence="1" type="ORF">V8G56_03905</name>
</gene>